<dbReference type="RefSeq" id="WP_111345143.1">
    <property type="nucleotide sequence ID" value="NZ_JAIWKD010000002.1"/>
</dbReference>
<keyword evidence="2" id="KW-1185">Reference proteome</keyword>
<dbReference type="OrthoDB" id="483160at2"/>
<dbReference type="InterPro" id="IPR053714">
    <property type="entry name" value="Iso_Racemase_Enz_sf"/>
</dbReference>
<dbReference type="PANTHER" id="PTHR40267">
    <property type="entry name" value="BLR3294 PROTEIN"/>
    <property type="match status" value="1"/>
</dbReference>
<comment type="caution">
    <text evidence="1">The sequence shown here is derived from an EMBL/GenBank/DDBJ whole genome shotgun (WGS) entry which is preliminary data.</text>
</comment>
<sequence>MTDTSRRRARIALIVPSSNTVMENDLHRGLPADRYTVHTDRMYLIETTREAEVRMIEEFAKPAASDLGTLNPDLLVFGCTSAGSLFGLDYDARVCAELGELAGCPAMGVINAASEALDGAGARRLAVITPYIDDLTRSVATALSEKGREVVAAHGMGISVNVELSDPTPEDIVRFAAERLDGVSFDTLFVSCTNFRALEAREALAAHFGVPVLTSNSTVIDAIRKRVEASVAA</sequence>
<dbReference type="Proteomes" id="UP000249590">
    <property type="component" value="Unassembled WGS sequence"/>
</dbReference>
<dbReference type="PANTHER" id="PTHR40267:SF1">
    <property type="entry name" value="BLR3294 PROTEIN"/>
    <property type="match status" value="1"/>
</dbReference>
<name>A0A8B2NZD6_9HYPH</name>
<dbReference type="InterPro" id="IPR026286">
    <property type="entry name" value="MaiA/AMDase"/>
</dbReference>
<dbReference type="PIRSF" id="PIRSF015736">
    <property type="entry name" value="MI"/>
    <property type="match status" value="1"/>
</dbReference>
<dbReference type="Gene3D" id="3.40.50.12500">
    <property type="match status" value="1"/>
</dbReference>
<dbReference type="EMBL" id="QHHQ01000002">
    <property type="protein sequence ID" value="RAI01920.1"/>
    <property type="molecule type" value="Genomic_DNA"/>
</dbReference>
<evidence type="ECO:0000313" key="2">
    <source>
        <dbReference type="Proteomes" id="UP000249590"/>
    </source>
</evidence>
<protein>
    <submittedName>
        <fullName evidence="1">Asp/Glu racemase</fullName>
    </submittedName>
</protein>
<dbReference type="AlphaFoldDB" id="A0A8B2NZD6"/>
<proteinExistence type="predicted"/>
<gene>
    <name evidence="1" type="ORF">DLJ53_11050</name>
</gene>
<accession>A0A8B2NZD6</accession>
<organism evidence="1 2">
    <name type="scientific">Acuticoccus sediminis</name>
    <dbReference type="NCBI Taxonomy" id="2184697"/>
    <lineage>
        <taxon>Bacteria</taxon>
        <taxon>Pseudomonadati</taxon>
        <taxon>Pseudomonadota</taxon>
        <taxon>Alphaproteobacteria</taxon>
        <taxon>Hyphomicrobiales</taxon>
        <taxon>Amorphaceae</taxon>
        <taxon>Acuticoccus</taxon>
    </lineage>
</organism>
<evidence type="ECO:0000313" key="1">
    <source>
        <dbReference type="EMBL" id="RAI01920.1"/>
    </source>
</evidence>
<reference evidence="1 2" key="1">
    <citation type="submission" date="2018-05" db="EMBL/GenBank/DDBJ databases">
        <title>Acuticoccus sediminis sp. nov., isolated from deep-sea sediment of Indian Ocean.</title>
        <authorList>
            <person name="Liu X."/>
            <person name="Lai Q."/>
            <person name="Du Y."/>
            <person name="Sun F."/>
            <person name="Zhang X."/>
            <person name="Wang S."/>
            <person name="Shao Z."/>
        </authorList>
    </citation>
    <scope>NUCLEOTIDE SEQUENCE [LARGE SCALE GENOMIC DNA]</scope>
    <source>
        <strain evidence="1 2">PTG4-2</strain>
    </source>
</reference>
<dbReference type="Pfam" id="PF17645">
    <property type="entry name" value="Amdase"/>
    <property type="match status" value="1"/>
</dbReference>